<name>Q0UAM6_PHANO</name>
<organism evidence="6 7">
    <name type="scientific">Phaeosphaeria nodorum (strain SN15 / ATCC MYA-4574 / FGSC 10173)</name>
    <name type="common">Glume blotch fungus</name>
    <name type="synonym">Parastagonospora nodorum</name>
    <dbReference type="NCBI Taxonomy" id="321614"/>
    <lineage>
        <taxon>Eukaryota</taxon>
        <taxon>Fungi</taxon>
        <taxon>Dikarya</taxon>
        <taxon>Ascomycota</taxon>
        <taxon>Pezizomycotina</taxon>
        <taxon>Dothideomycetes</taxon>
        <taxon>Pleosporomycetidae</taxon>
        <taxon>Pleosporales</taxon>
        <taxon>Pleosporineae</taxon>
        <taxon>Phaeosphaeriaceae</taxon>
        <taxon>Parastagonospora</taxon>
    </lineage>
</organism>
<keyword evidence="3" id="KW-0862">Zinc</keyword>
<dbReference type="InterPro" id="IPR047126">
    <property type="entry name" value="RNF141-like"/>
</dbReference>
<keyword evidence="2 4" id="KW-0863">Zinc-finger</keyword>
<evidence type="ECO:0000256" key="3">
    <source>
        <dbReference type="ARBA" id="ARBA00022833"/>
    </source>
</evidence>
<dbReference type="RefSeq" id="XP_001801432.1">
    <property type="nucleotide sequence ID" value="XM_001801380.1"/>
</dbReference>
<proteinExistence type="predicted"/>
<dbReference type="InterPro" id="IPR017907">
    <property type="entry name" value="Znf_RING_CS"/>
</dbReference>
<evidence type="ECO:0000259" key="5">
    <source>
        <dbReference type="PROSITE" id="PS50089"/>
    </source>
</evidence>
<dbReference type="PROSITE" id="PS50089">
    <property type="entry name" value="ZF_RING_2"/>
    <property type="match status" value="1"/>
</dbReference>
<protein>
    <recommendedName>
        <fullName evidence="5">RING-type domain-containing protein</fullName>
    </recommendedName>
</protein>
<feature type="domain" description="RING-type" evidence="5">
    <location>
        <begin position="137"/>
        <end position="181"/>
    </location>
</feature>
<dbReference type="EMBL" id="CH445342">
    <property type="protein sequence ID" value="EAT81687.1"/>
    <property type="molecule type" value="Genomic_DNA"/>
</dbReference>
<dbReference type="InterPro" id="IPR001841">
    <property type="entry name" value="Znf_RING"/>
</dbReference>
<reference evidence="7" key="1">
    <citation type="journal article" date="2007" name="Plant Cell">
        <title>Dothideomycete-plant interactions illuminated by genome sequencing and EST analysis of the wheat pathogen Stagonospora nodorum.</title>
        <authorList>
            <person name="Hane J.K."/>
            <person name="Lowe R.G."/>
            <person name="Solomon P.S."/>
            <person name="Tan K.C."/>
            <person name="Schoch C.L."/>
            <person name="Spatafora J.W."/>
            <person name="Crous P.W."/>
            <person name="Kodira C."/>
            <person name="Birren B.W."/>
            <person name="Galagan J.E."/>
            <person name="Torriani S.F."/>
            <person name="McDonald B.A."/>
            <person name="Oliver R.P."/>
        </authorList>
    </citation>
    <scope>NUCLEOTIDE SEQUENCE [LARGE SCALE GENOMIC DNA]</scope>
    <source>
        <strain evidence="7">SN15 / ATCC MYA-4574 / FGSC 10173</strain>
    </source>
</reference>
<evidence type="ECO:0000256" key="2">
    <source>
        <dbReference type="ARBA" id="ARBA00022771"/>
    </source>
</evidence>
<dbReference type="AlphaFoldDB" id="Q0UAM6"/>
<dbReference type="PROSITE" id="PS00518">
    <property type="entry name" value="ZF_RING_1"/>
    <property type="match status" value="1"/>
</dbReference>
<sequence>MMRCVMAGLLKEEPVEAFLRLYGEHDEDAEYVIDVLTFLDAFAALPDSATTSALFYCNRMGGQSMKDYNIELERLRERSGIPSDWEVQSEVRKLRIEFSAEHELLQRDFQLKWNGKPINVCEVSARASADDMAENDCIICSDSPTNPAVVTKPCGHLYCQDCLETWIHACQRQSHTCPACRTQLFPKPNYVLDGDHSVRGWQEIECVEINLRQLNELLESWNWLKEERSLQKRYECKYR</sequence>
<accession>Q0UAM6</accession>
<dbReference type="STRING" id="321614.Q0UAM6"/>
<evidence type="ECO:0000256" key="1">
    <source>
        <dbReference type="ARBA" id="ARBA00022723"/>
    </source>
</evidence>
<evidence type="ECO:0000256" key="4">
    <source>
        <dbReference type="PROSITE-ProRule" id="PRU00175"/>
    </source>
</evidence>
<dbReference type="GO" id="GO:0008270">
    <property type="term" value="F:zinc ion binding"/>
    <property type="evidence" value="ECO:0007669"/>
    <property type="project" value="UniProtKB-KW"/>
</dbReference>
<dbReference type="PANTHER" id="PTHR12109">
    <property type="entry name" value="RING FINGER PROTEIN 141-RELATED"/>
    <property type="match status" value="1"/>
</dbReference>
<dbReference type="SUPFAM" id="SSF57850">
    <property type="entry name" value="RING/U-box"/>
    <property type="match status" value="1"/>
</dbReference>
<dbReference type="Pfam" id="PF13920">
    <property type="entry name" value="zf-C3HC4_3"/>
    <property type="match status" value="1"/>
</dbReference>
<dbReference type="InParanoid" id="Q0UAM6"/>
<evidence type="ECO:0000313" key="7">
    <source>
        <dbReference type="Proteomes" id="UP000001055"/>
    </source>
</evidence>
<dbReference type="SMART" id="SM00184">
    <property type="entry name" value="RING"/>
    <property type="match status" value="1"/>
</dbReference>
<keyword evidence="1" id="KW-0479">Metal-binding</keyword>
<dbReference type="Proteomes" id="UP000001055">
    <property type="component" value="Unassembled WGS sequence"/>
</dbReference>
<dbReference type="Gene3D" id="3.30.40.10">
    <property type="entry name" value="Zinc/RING finger domain, C3HC4 (zinc finger)"/>
    <property type="match status" value="1"/>
</dbReference>
<evidence type="ECO:0000313" key="6">
    <source>
        <dbReference type="EMBL" id="EAT81687.1"/>
    </source>
</evidence>
<dbReference type="KEGG" id="pno:SNOG_11188"/>
<dbReference type="InterPro" id="IPR013083">
    <property type="entry name" value="Znf_RING/FYVE/PHD"/>
</dbReference>
<gene>
    <name evidence="6" type="ORF">SNOG_11188</name>
</gene>
<dbReference type="GeneID" id="5978340"/>